<evidence type="ECO:0000256" key="4">
    <source>
        <dbReference type="ARBA" id="ARBA00022729"/>
    </source>
</evidence>
<dbReference type="PANTHER" id="PTHR42953">
    <property type="entry name" value="HIGH-AFFINITY ZINC UPTAKE SYSTEM PROTEIN ZNUA-RELATED"/>
    <property type="match status" value="1"/>
</dbReference>
<sequence>MKTPFLRTALAAMATVGLTMGLAACSDDNGTEASGGNGTDGDKVKIVTSTKVWADVAQAVVGDAKNVEIQPIIASNDIDPHSYQPTAADMATVEQADVLVAGGGHYNAWLTQAASGDSKKLILTAMEGDGFDGHGHGEEGHEGHDDHDHEGHDHGAEGAAEKSDEKSEAKSAEKSEAKAAEKSDDKAAAKSEEKTADDHEGHEGHDHGHEGHDHDHDHEGHDHEVNEHIWYNTEAVKSLAHTLASEVNAHWKLGASDEDVVKRIDKIEERKAKLPKAATAQTHPLADDILIGTKITDETPEGYRNSTLAESEPSAADVAAMLKLVESGNLDFLIDAPQTRNQVSERLVKAAQAKGLRIVNVYESPGANENFFDLYDRILDDLEQK</sequence>
<comment type="caution">
    <text evidence="7">The sequence shown here is derived from an EMBL/GenBank/DDBJ whole genome shotgun (WGS) entry which is preliminary data.</text>
</comment>
<name>A0ABV7ZT58_9CORY</name>
<dbReference type="InterPro" id="IPR050492">
    <property type="entry name" value="Bact_metal-bind_prot9"/>
</dbReference>
<gene>
    <name evidence="7" type="ORF">ACFORJ_09625</name>
</gene>
<evidence type="ECO:0000256" key="3">
    <source>
        <dbReference type="ARBA" id="ARBA00022723"/>
    </source>
</evidence>
<dbReference type="RefSeq" id="WP_290290092.1">
    <property type="nucleotide sequence ID" value="NZ_CP047211.1"/>
</dbReference>
<dbReference type="Pfam" id="PF01297">
    <property type="entry name" value="ZnuA"/>
    <property type="match status" value="2"/>
</dbReference>
<feature type="compositionally biased region" description="Basic and acidic residues" evidence="5">
    <location>
        <begin position="131"/>
        <end position="221"/>
    </location>
</feature>
<dbReference type="PANTHER" id="PTHR42953:SF1">
    <property type="entry name" value="METAL-BINDING PROTEIN HI_0362-RELATED"/>
    <property type="match status" value="1"/>
</dbReference>
<evidence type="ECO:0000256" key="6">
    <source>
        <dbReference type="SAM" id="SignalP"/>
    </source>
</evidence>
<dbReference type="Gene3D" id="3.40.50.1980">
    <property type="entry name" value="Nitrogenase molybdenum iron protein domain"/>
    <property type="match status" value="1"/>
</dbReference>
<reference evidence="8" key="1">
    <citation type="journal article" date="2019" name="Int. J. Syst. Evol. Microbiol.">
        <title>The Global Catalogue of Microorganisms (GCM) 10K type strain sequencing project: providing services to taxonomists for standard genome sequencing and annotation.</title>
        <authorList>
            <consortium name="The Broad Institute Genomics Platform"/>
            <consortium name="The Broad Institute Genome Sequencing Center for Infectious Disease"/>
            <person name="Wu L."/>
            <person name="Ma J."/>
        </authorList>
    </citation>
    <scope>NUCLEOTIDE SEQUENCE [LARGE SCALE GENOMIC DNA]</scope>
    <source>
        <strain evidence="8">CCUG 53252</strain>
    </source>
</reference>
<keyword evidence="4 6" id="KW-0732">Signal</keyword>
<dbReference type="PROSITE" id="PS51257">
    <property type="entry name" value="PROKAR_LIPOPROTEIN"/>
    <property type="match status" value="1"/>
</dbReference>
<keyword evidence="2" id="KW-0813">Transport</keyword>
<evidence type="ECO:0000313" key="8">
    <source>
        <dbReference type="Proteomes" id="UP001595751"/>
    </source>
</evidence>
<evidence type="ECO:0000313" key="7">
    <source>
        <dbReference type="EMBL" id="MFC3850417.1"/>
    </source>
</evidence>
<proteinExistence type="predicted"/>
<evidence type="ECO:0000256" key="2">
    <source>
        <dbReference type="ARBA" id="ARBA00022448"/>
    </source>
</evidence>
<dbReference type="EMBL" id="JBHRZN010000003">
    <property type="protein sequence ID" value="MFC3850417.1"/>
    <property type="molecule type" value="Genomic_DNA"/>
</dbReference>
<evidence type="ECO:0000256" key="5">
    <source>
        <dbReference type="SAM" id="MobiDB-lite"/>
    </source>
</evidence>
<feature type="chain" id="PRO_5046241412" evidence="6">
    <location>
        <begin position="24"/>
        <end position="385"/>
    </location>
</feature>
<dbReference type="Proteomes" id="UP001595751">
    <property type="component" value="Unassembled WGS sequence"/>
</dbReference>
<keyword evidence="8" id="KW-1185">Reference proteome</keyword>
<keyword evidence="3" id="KW-0479">Metal-binding</keyword>
<feature type="signal peptide" evidence="6">
    <location>
        <begin position="1"/>
        <end position="23"/>
    </location>
</feature>
<accession>A0ABV7ZT58</accession>
<organism evidence="7 8">
    <name type="scientific">Corynebacterium hansenii</name>
    <dbReference type="NCBI Taxonomy" id="394964"/>
    <lineage>
        <taxon>Bacteria</taxon>
        <taxon>Bacillati</taxon>
        <taxon>Actinomycetota</taxon>
        <taxon>Actinomycetes</taxon>
        <taxon>Mycobacteriales</taxon>
        <taxon>Corynebacteriaceae</taxon>
        <taxon>Corynebacterium</taxon>
    </lineage>
</organism>
<dbReference type="InterPro" id="IPR006127">
    <property type="entry name" value="ZnuA-like"/>
</dbReference>
<feature type="region of interest" description="Disordered" evidence="5">
    <location>
        <begin position="127"/>
        <end position="221"/>
    </location>
</feature>
<comment type="subcellular location">
    <subcellularLocation>
        <location evidence="1">Cell envelope</location>
    </subcellularLocation>
</comment>
<protein>
    <submittedName>
        <fullName evidence="7">Metal ABC transporter solute-binding protein, Zn/Mn family</fullName>
    </submittedName>
</protein>
<dbReference type="SUPFAM" id="SSF53807">
    <property type="entry name" value="Helical backbone' metal receptor"/>
    <property type="match status" value="1"/>
</dbReference>
<evidence type="ECO:0000256" key="1">
    <source>
        <dbReference type="ARBA" id="ARBA00004196"/>
    </source>
</evidence>